<evidence type="ECO:0000313" key="3">
    <source>
        <dbReference type="EMBL" id="RAI79139.1"/>
    </source>
</evidence>
<dbReference type="SUPFAM" id="SSF88697">
    <property type="entry name" value="PUA domain-like"/>
    <property type="match status" value="2"/>
</dbReference>
<accession>A0A2G5NUY9</accession>
<proteinExistence type="predicted"/>
<evidence type="ECO:0000313" key="4">
    <source>
        <dbReference type="Proteomes" id="UP000229523"/>
    </source>
</evidence>
<evidence type="ECO:0000256" key="1">
    <source>
        <dbReference type="SAM" id="MobiDB-lite"/>
    </source>
</evidence>
<organism evidence="3 4">
    <name type="scientific">Macrococcoides goetzii</name>
    <dbReference type="NCBI Taxonomy" id="1891097"/>
    <lineage>
        <taxon>Bacteria</taxon>
        <taxon>Bacillati</taxon>
        <taxon>Bacillota</taxon>
        <taxon>Bacilli</taxon>
        <taxon>Bacillales</taxon>
        <taxon>Staphylococcaceae</taxon>
        <taxon>Macrococcoides</taxon>
    </lineage>
</organism>
<keyword evidence="4" id="KW-1185">Reference proteome</keyword>
<name>A0A2G5NUY9_9STAP</name>
<comment type="caution">
    <text evidence="3">The sequence shown here is derived from an EMBL/GenBank/DDBJ whole genome shotgun (WGS) entry which is preliminary data.</text>
</comment>
<evidence type="ECO:0000259" key="2">
    <source>
        <dbReference type="Pfam" id="PF01878"/>
    </source>
</evidence>
<dbReference type="Pfam" id="PF01878">
    <property type="entry name" value="EVE"/>
    <property type="match status" value="1"/>
</dbReference>
<dbReference type="Proteomes" id="UP000229523">
    <property type="component" value="Unassembled WGS sequence"/>
</dbReference>
<reference evidence="3 4" key="1">
    <citation type="journal article" date="2018" name="Front. Microbiol.">
        <title>Description and Comparative Genomics of Macrococcus caseolyticus subsp. hominis subsp. nov., Macrococcus goetzii sp. nov., Macrococcus epidermidis sp. nov., and Macrococcus bohemicus sp. nov., Novel Macrococci From Human Clinical Material With Virulence Potential and Suspected Uptake of Foreign DNA by Natural Transformation.</title>
        <authorList>
            <person name="Maslanova I."/>
            <person name="Wertheimer Z."/>
            <person name="Sedlacek I."/>
            <person name="Svec P."/>
            <person name="Indrakova A."/>
            <person name="Kovarovic V."/>
            <person name="Schumann P."/>
            <person name="Sproer C."/>
            <person name="Kralova S."/>
            <person name="Sedo O."/>
            <person name="Kristofova L."/>
            <person name="Vrbovska V."/>
            <person name="Fuzik T."/>
            <person name="Petras P."/>
            <person name="Zdrahal Z."/>
            <person name="Ruzickova V."/>
            <person name="Doskar J."/>
            <person name="Pantucek R."/>
        </authorList>
    </citation>
    <scope>NUCLEOTIDE SEQUENCE [LARGE SCALE GENOMIC DNA]</scope>
    <source>
        <strain evidence="3 4">CCM 4927</strain>
    </source>
</reference>
<feature type="region of interest" description="Disordered" evidence="1">
    <location>
        <begin position="335"/>
        <end position="354"/>
    </location>
</feature>
<gene>
    <name evidence="3" type="ORF">BFS35_012360</name>
</gene>
<dbReference type="EMBL" id="MJBI02000010">
    <property type="protein sequence ID" value="RAI79139.1"/>
    <property type="molecule type" value="Genomic_DNA"/>
</dbReference>
<feature type="domain" description="EVE" evidence="2">
    <location>
        <begin position="137"/>
        <end position="262"/>
    </location>
</feature>
<protein>
    <submittedName>
        <fullName evidence="3">EVE domain-containing protein</fullName>
    </submittedName>
</protein>
<dbReference type="InterPro" id="IPR002740">
    <property type="entry name" value="EVE_domain"/>
</dbReference>
<dbReference type="Gene3D" id="3.10.590.10">
    <property type="entry name" value="ph1033 like domains"/>
    <property type="match status" value="1"/>
</dbReference>
<dbReference type="InterPro" id="IPR015947">
    <property type="entry name" value="PUA-like_sf"/>
</dbReference>
<sequence length="515" mass="60009">MNYFWLNCGYNRFNHFEDLMGQVSVFDSTVHFNPNEGYTAFKRAVPGDKVIFYQVQNKIGILGAGSVLKVEEPRRGQIKIHFKYEEKLAPFTKEYLIRDESLKLTINSMKEQLLNPLSEEDYEKIVRVGRNEEKINRYFIMKEDIDFEADEIYTIYVRNINGVNRNGFKHYSQMQPGDKVIIYKTMPERGIYGTAIIIEGMQRNQPIPGRTDSTAVKIKYIADITPRTIYELDREPQLRAQYFLHEKWNESVTEITRIQYDTCLNPSTDLEPIQSPTIQQMIDTATYSARRSAMEKQLKANTNTTTNQYVQSQSIQQQTEQSNIQHSNDYQPNIQQTSAQRSNQQPSATHKPKVTPKPWKMIYVFSLPEHFNGVDTAIKYLQLKREHLKIYTADSMWTNGSLYGQYIKEEDHIVFHQGIITEALASPIKHDILIEDFHHLNATQLKPIIHAAQGEQVSLPVMKELTRATIGLNEDATYQLDQEFKIIALTTQTVDEFKAQYPVYMHQFMKFYAYK</sequence>
<feature type="compositionally biased region" description="Polar residues" evidence="1">
    <location>
        <begin position="335"/>
        <end position="348"/>
    </location>
</feature>
<dbReference type="AlphaFoldDB" id="A0A2G5NUY9"/>
<dbReference type="RefSeq" id="WP_099577153.1">
    <property type="nucleotide sequence ID" value="NZ_MJBI02000010.1"/>
</dbReference>